<comment type="caution">
    <text evidence="3">The sequence shown here is derived from an EMBL/GenBank/DDBJ whole genome shotgun (WGS) entry which is preliminary data.</text>
</comment>
<reference evidence="3 4" key="1">
    <citation type="submission" date="2019-06" db="EMBL/GenBank/DDBJ databases">
        <title>Sequencing the genomes of 1000 actinobacteria strains.</title>
        <authorList>
            <person name="Klenk H.-P."/>
        </authorList>
    </citation>
    <scope>NUCLEOTIDE SEQUENCE [LARGE SCALE GENOMIC DNA]</scope>
    <source>
        <strain evidence="3 4">DSM 45301</strain>
    </source>
</reference>
<sequence>MSTVPDADPTQPVPTVPQSPAHTAREDRAAQKRRFGGIRWGSAFFGWVTATGMAVLLTGLAAGIGAALGLATAAGDPAQALDQATRDPAAARTLGVAGAVVVLAVLLVSYYCGGYVAGRMARFAGAKQGVAVWLWALLFAAIVAIAALAGLQFDLLATAGGLPLIPFDGRSLTTGGLLVGVGALVASLVGAVLGGLAGMRFHRKVDRATTEPGVG</sequence>
<gene>
    <name evidence="3" type="ORF">FB558_7155</name>
</gene>
<evidence type="ECO:0000256" key="2">
    <source>
        <dbReference type="SAM" id="Phobius"/>
    </source>
</evidence>
<dbReference type="AlphaFoldDB" id="A0A543D453"/>
<accession>A0A543D453</accession>
<dbReference type="EMBL" id="VFPA01000005">
    <property type="protein sequence ID" value="TQM04126.1"/>
    <property type="molecule type" value="Genomic_DNA"/>
</dbReference>
<keyword evidence="4" id="KW-1185">Reference proteome</keyword>
<evidence type="ECO:0000256" key="1">
    <source>
        <dbReference type="SAM" id="MobiDB-lite"/>
    </source>
</evidence>
<feature type="transmembrane region" description="Helical" evidence="2">
    <location>
        <begin position="130"/>
        <end position="153"/>
    </location>
</feature>
<name>A0A543D453_9PSEU</name>
<keyword evidence="2" id="KW-0812">Transmembrane</keyword>
<evidence type="ECO:0000313" key="4">
    <source>
        <dbReference type="Proteomes" id="UP000315677"/>
    </source>
</evidence>
<keyword evidence="2" id="KW-1133">Transmembrane helix</keyword>
<evidence type="ECO:0000313" key="3">
    <source>
        <dbReference type="EMBL" id="TQM04126.1"/>
    </source>
</evidence>
<proteinExistence type="predicted"/>
<protein>
    <submittedName>
        <fullName evidence="3">Uncharacterized protein</fullName>
    </submittedName>
</protein>
<feature type="transmembrane region" description="Helical" evidence="2">
    <location>
        <begin position="173"/>
        <end position="197"/>
    </location>
</feature>
<keyword evidence="2" id="KW-0472">Membrane</keyword>
<feature type="region of interest" description="Disordered" evidence="1">
    <location>
        <begin position="1"/>
        <end position="28"/>
    </location>
</feature>
<feature type="transmembrane region" description="Helical" evidence="2">
    <location>
        <begin position="43"/>
        <end position="74"/>
    </location>
</feature>
<feature type="transmembrane region" description="Helical" evidence="2">
    <location>
        <begin position="94"/>
        <end position="118"/>
    </location>
</feature>
<dbReference type="RefSeq" id="WP_211367055.1">
    <property type="nucleotide sequence ID" value="NZ_VFPA01000005.1"/>
</dbReference>
<dbReference type="Proteomes" id="UP000315677">
    <property type="component" value="Unassembled WGS sequence"/>
</dbReference>
<feature type="compositionally biased region" description="Low complexity" evidence="1">
    <location>
        <begin position="1"/>
        <end position="10"/>
    </location>
</feature>
<organism evidence="3 4">
    <name type="scientific">Pseudonocardia kunmingensis</name>
    <dbReference type="NCBI Taxonomy" id="630975"/>
    <lineage>
        <taxon>Bacteria</taxon>
        <taxon>Bacillati</taxon>
        <taxon>Actinomycetota</taxon>
        <taxon>Actinomycetes</taxon>
        <taxon>Pseudonocardiales</taxon>
        <taxon>Pseudonocardiaceae</taxon>
        <taxon>Pseudonocardia</taxon>
    </lineage>
</organism>